<reference evidence="2 3" key="1">
    <citation type="submission" date="2018-05" db="EMBL/GenBank/DDBJ databases">
        <title>Draft Genome Sequences for a Diverse set of 7 Haemophilus Species.</title>
        <authorList>
            <person name="Nichols M."/>
            <person name="Topaz N."/>
            <person name="Wang X."/>
            <person name="Wang X."/>
            <person name="Boxrud D."/>
        </authorList>
    </citation>
    <scope>NUCLEOTIDE SEQUENCE [LARGE SCALE GENOMIC DNA]</scope>
    <source>
        <strain evidence="2 3">C2010039593</strain>
    </source>
</reference>
<dbReference type="EMBL" id="QEQD01000008">
    <property type="protein sequence ID" value="RDF01813.1"/>
    <property type="molecule type" value="Genomic_DNA"/>
</dbReference>
<evidence type="ECO:0000256" key="1">
    <source>
        <dbReference type="SAM" id="Phobius"/>
    </source>
</evidence>
<accession>A0A369Z7U9</accession>
<feature type="transmembrane region" description="Helical" evidence="1">
    <location>
        <begin position="12"/>
        <end position="37"/>
    </location>
</feature>
<dbReference type="RefSeq" id="WP_111313292.1">
    <property type="nucleotide sequence ID" value="NZ_CAUUCS010000033.1"/>
</dbReference>
<comment type="caution">
    <text evidence="2">The sequence shown here is derived from an EMBL/GenBank/DDBJ whole genome shotgun (WGS) entry which is preliminary data.</text>
</comment>
<protein>
    <submittedName>
        <fullName evidence="2">Uncharacterized protein</fullName>
    </submittedName>
</protein>
<feature type="transmembrane region" description="Helical" evidence="1">
    <location>
        <begin position="63"/>
        <end position="83"/>
    </location>
</feature>
<dbReference type="AlphaFoldDB" id="A0A369Z7U9"/>
<proteinExistence type="predicted"/>
<keyword evidence="1" id="KW-1133">Transmembrane helix</keyword>
<dbReference type="Proteomes" id="UP000253999">
    <property type="component" value="Unassembled WGS sequence"/>
</dbReference>
<organism evidence="2 3">
    <name type="scientific">Haemophilus parahaemolyticus</name>
    <dbReference type="NCBI Taxonomy" id="735"/>
    <lineage>
        <taxon>Bacteria</taxon>
        <taxon>Pseudomonadati</taxon>
        <taxon>Pseudomonadota</taxon>
        <taxon>Gammaproteobacteria</taxon>
        <taxon>Pasteurellales</taxon>
        <taxon>Pasteurellaceae</taxon>
        <taxon>Haemophilus</taxon>
    </lineage>
</organism>
<evidence type="ECO:0000313" key="2">
    <source>
        <dbReference type="EMBL" id="RDF01813.1"/>
    </source>
</evidence>
<name>A0A369Z7U9_HAEPH</name>
<sequence>MDSIIFVFKFIFSVIGAILGFIWDVIVWCFDALAWLIRNIGNLYHWVIRSISDVYHWFMELNMLYQILIGVTLVVLFGGWAVYSRKRAEEQARKRALLDEEWARQRALEEEEEELQEAIKRKCPKCGELNAMWYLETKYGKPFESTKEVTEKTASGREKTRYIKCMRQREEIIWLCEHCGFSRVHEVRTNLLD</sequence>
<keyword evidence="1" id="KW-0472">Membrane</keyword>
<keyword evidence="1" id="KW-0812">Transmembrane</keyword>
<evidence type="ECO:0000313" key="3">
    <source>
        <dbReference type="Proteomes" id="UP000253999"/>
    </source>
</evidence>
<gene>
    <name evidence="2" type="ORF">DPV98_07715</name>
</gene>